<dbReference type="EMBL" id="CP001841">
    <property type="protein sequence ID" value="AEF80774.1"/>
    <property type="molecule type" value="Genomic_DNA"/>
</dbReference>
<keyword evidence="6" id="KW-1185">Reference proteome</keyword>
<dbReference type="PROSITE" id="PS50293">
    <property type="entry name" value="TPR_REGION"/>
    <property type="match status" value="3"/>
</dbReference>
<feature type="repeat" description="TPR" evidence="3">
    <location>
        <begin position="210"/>
        <end position="243"/>
    </location>
</feature>
<dbReference type="Gene3D" id="1.25.40.10">
    <property type="entry name" value="Tetratricopeptide repeat domain"/>
    <property type="match status" value="2"/>
</dbReference>
<dbReference type="SMART" id="SM00028">
    <property type="entry name" value="TPR"/>
    <property type="match status" value="11"/>
</dbReference>
<feature type="region of interest" description="Disordered" evidence="4">
    <location>
        <begin position="580"/>
        <end position="728"/>
    </location>
</feature>
<gene>
    <name evidence="5" type="ordered locus">TREAZ_1637</name>
</gene>
<keyword evidence="2 3" id="KW-0802">TPR repeat</keyword>
<evidence type="ECO:0000313" key="5">
    <source>
        <dbReference type="EMBL" id="AEF80774.1"/>
    </source>
</evidence>
<feature type="repeat" description="TPR" evidence="3">
    <location>
        <begin position="346"/>
        <end position="379"/>
    </location>
</feature>
<sequence length="865" mass="95818">MSPIDIQDVLERARGSARVGDHEEAERLLKSYLAKKPDSREAHLLLGATLAREAKLTEAADEFTTLLAKNPQDIEALNNIAVIYRRQGKLQDALGALVEAIDLEPTKAEFHYNIGNIHKQMGNLKAASMAYAKVIELDPNYVSAYNNLGTIYDQLKEYDKAYGIFHKGLNLDRNNPTLHFNYGVALEANGRLEDAANEYRAALRSKPGWLEPMNNLGIIHFKQGRHDKALDVFNRIIDSDPSNAEARNNMGVIQADQGKNKEAVQNYRRAIEADPRYTKAVVNLERTLEESGDFANAVLELEKLVKLTPDSADLRDRLSGLYLKMERYPEALEQAKAALEWAPEDTQALRVLGAVQRITGNDEEAKAAFEKMLAIDPGNYSFHLDLADIHFKRKEYKEAEDCIMAYLARRPNDRTAKLLLGKLYAEMGNKAHAVQVFEELSKIDPNDTEALAATAELYKESGSVEKALRTADALVNLQGKRATSDDLSELNKSLDFYENAVNTYSSSVKEMWDRNMKILGGGEEHPDEESDLSLLLGSAGISQAVDEETEALFIEDDEVFAEDEMPVDDFAFSAEPFMDLDEEGDDIPQPKDPFDSLVDPSDARPPQQPSPQQPAPLRSAPLQPVPPAPQPKAPLPSAPPEPEIEAEEDAELEIDPELPPLEESLEGEGEEEEAVIGEESPEDLSEPEPEDSFLDLAPDEEAPELHEESPGMEIPVEKEPPAAESAESIEELNIDEAPAEENIEVKAMLDLLKNLKSLVDSLPEKNKSDFLASDWRLGLEFIIDVFEGRKGLFRDIEERKGESVEEIEVLDGPDPDEAAETLGYLEGLATELPDPELSAAIARKAEPVITGLKESAAKSREAHEA</sequence>
<feature type="compositionally biased region" description="Basic and acidic residues" evidence="4">
    <location>
        <begin position="703"/>
        <end position="721"/>
    </location>
</feature>
<organism evidence="5 6">
    <name type="scientific">Leadbettera azotonutricia (strain ATCC BAA-888 / DSM 13862 / ZAS-9)</name>
    <name type="common">Treponema azotonutricium</name>
    <dbReference type="NCBI Taxonomy" id="545695"/>
    <lineage>
        <taxon>Bacteria</taxon>
        <taxon>Pseudomonadati</taxon>
        <taxon>Spirochaetota</taxon>
        <taxon>Spirochaetia</taxon>
        <taxon>Spirochaetales</taxon>
        <taxon>Breznakiellaceae</taxon>
        <taxon>Leadbettera</taxon>
    </lineage>
</organism>
<accession>F5YDB8</accession>
<feature type="compositionally biased region" description="Acidic residues" evidence="4">
    <location>
        <begin position="663"/>
        <end position="702"/>
    </location>
</feature>
<dbReference type="Pfam" id="PF13431">
    <property type="entry name" value="TPR_17"/>
    <property type="match status" value="1"/>
</dbReference>
<dbReference type="KEGG" id="taz:TREAZ_1637"/>
<evidence type="ECO:0000256" key="3">
    <source>
        <dbReference type="PROSITE-ProRule" id="PRU00339"/>
    </source>
</evidence>
<dbReference type="PANTHER" id="PTHR44943:SF8">
    <property type="entry name" value="TPR REPEAT-CONTAINING PROTEIN MJ0263"/>
    <property type="match status" value="1"/>
</dbReference>
<reference evidence="5 6" key="2">
    <citation type="journal article" date="2011" name="ISME J.">
        <title>RNA-seq reveals cooperative metabolic interactions between two termite-gut spirochete species in co-culture.</title>
        <authorList>
            <person name="Rosenthal A.Z."/>
            <person name="Matson E.G."/>
            <person name="Eldar A."/>
            <person name="Leadbetter J.R."/>
        </authorList>
    </citation>
    <scope>NUCLEOTIDE SEQUENCE [LARGE SCALE GENOMIC DNA]</scope>
    <source>
        <strain evidence="6">ATCC BAA-888 / DSM 13862 / ZAS-9</strain>
    </source>
</reference>
<dbReference type="HOGENOM" id="CLU_331181_0_0_12"/>
<dbReference type="AlphaFoldDB" id="F5YDB8"/>
<dbReference type="InterPro" id="IPR051685">
    <property type="entry name" value="Ycf3/AcsC/BcsC/TPR_MFPF"/>
</dbReference>
<keyword evidence="1" id="KW-0677">Repeat</keyword>
<dbReference type="Proteomes" id="UP000009222">
    <property type="component" value="Chromosome"/>
</dbReference>
<evidence type="ECO:0000256" key="4">
    <source>
        <dbReference type="SAM" id="MobiDB-lite"/>
    </source>
</evidence>
<evidence type="ECO:0000256" key="1">
    <source>
        <dbReference type="ARBA" id="ARBA00022737"/>
    </source>
</evidence>
<proteinExistence type="predicted"/>
<dbReference type="InterPro" id="IPR019734">
    <property type="entry name" value="TPR_rpt"/>
</dbReference>
<dbReference type="InterPro" id="IPR011990">
    <property type="entry name" value="TPR-like_helical_dom_sf"/>
</dbReference>
<feature type="repeat" description="TPR" evidence="3">
    <location>
        <begin position="108"/>
        <end position="141"/>
    </location>
</feature>
<feature type="repeat" description="TPR" evidence="3">
    <location>
        <begin position="244"/>
        <end position="277"/>
    </location>
</feature>
<feature type="compositionally biased region" description="Pro residues" evidence="4">
    <location>
        <begin position="623"/>
        <end position="641"/>
    </location>
</feature>
<dbReference type="Pfam" id="PF13414">
    <property type="entry name" value="TPR_11"/>
    <property type="match status" value="1"/>
</dbReference>
<name>F5YDB8_LEAAZ</name>
<reference evidence="6" key="1">
    <citation type="submission" date="2009-12" db="EMBL/GenBank/DDBJ databases">
        <title>Complete sequence of Treponema azotonutricium strain ZAS-9.</title>
        <authorList>
            <person name="Tetu S.G."/>
            <person name="Matson E."/>
            <person name="Ren Q."/>
            <person name="Seshadri R."/>
            <person name="Elbourne L."/>
            <person name="Hassan K.A."/>
            <person name="Durkin A."/>
            <person name="Radune D."/>
            <person name="Mohamoud Y."/>
            <person name="Shay R."/>
            <person name="Jin S."/>
            <person name="Zhang X."/>
            <person name="Lucey K."/>
            <person name="Ballor N.R."/>
            <person name="Ottesen E."/>
            <person name="Rosenthal R."/>
            <person name="Allen A."/>
            <person name="Leadbetter J.R."/>
            <person name="Paulsen I.T."/>
        </authorList>
    </citation>
    <scope>NUCLEOTIDE SEQUENCE [LARGE SCALE GENOMIC DNA]</scope>
    <source>
        <strain evidence="6">ATCC BAA-888 / DSM 13862 / ZAS-9</strain>
    </source>
</reference>
<feature type="repeat" description="TPR" evidence="3">
    <location>
        <begin position="312"/>
        <end position="345"/>
    </location>
</feature>
<protein>
    <submittedName>
        <fullName evidence="5">Putative slei family protein</fullName>
    </submittedName>
</protein>
<dbReference type="InParanoid" id="F5YDB8"/>
<dbReference type="Pfam" id="PF14559">
    <property type="entry name" value="TPR_19"/>
    <property type="match status" value="3"/>
</dbReference>
<dbReference type="SUPFAM" id="SSF48452">
    <property type="entry name" value="TPR-like"/>
    <property type="match status" value="3"/>
</dbReference>
<evidence type="ECO:0000256" key="2">
    <source>
        <dbReference type="ARBA" id="ARBA00022803"/>
    </source>
</evidence>
<dbReference type="RefSeq" id="WP_015710383.1">
    <property type="nucleotide sequence ID" value="NC_015577.1"/>
</dbReference>
<feature type="repeat" description="TPR" evidence="3">
    <location>
        <begin position="142"/>
        <end position="175"/>
    </location>
</feature>
<feature type="compositionally biased region" description="Acidic residues" evidence="4">
    <location>
        <begin position="642"/>
        <end position="656"/>
    </location>
</feature>
<feature type="repeat" description="TPR" evidence="3">
    <location>
        <begin position="414"/>
        <end position="447"/>
    </location>
</feature>
<dbReference type="eggNOG" id="COG0457">
    <property type="taxonomic scope" value="Bacteria"/>
</dbReference>
<dbReference type="Pfam" id="PF13432">
    <property type="entry name" value="TPR_16"/>
    <property type="match status" value="2"/>
</dbReference>
<dbReference type="OrthoDB" id="9769609at2"/>
<evidence type="ECO:0000313" key="6">
    <source>
        <dbReference type="Proteomes" id="UP000009222"/>
    </source>
</evidence>
<feature type="repeat" description="TPR" evidence="3">
    <location>
        <begin position="74"/>
        <end position="107"/>
    </location>
</feature>
<dbReference type="PROSITE" id="PS50005">
    <property type="entry name" value="TPR"/>
    <property type="match status" value="8"/>
</dbReference>
<dbReference type="STRING" id="545695.TREAZ_1637"/>
<dbReference type="PANTHER" id="PTHR44943">
    <property type="entry name" value="CELLULOSE SYNTHASE OPERON PROTEIN C"/>
    <property type="match status" value="1"/>
</dbReference>